<protein>
    <recommendedName>
        <fullName evidence="4">Glycosyltransferase 2-like domain-containing protein</fullName>
    </recommendedName>
</protein>
<reference evidence="5 6" key="1">
    <citation type="journal article" date="2017" name="Poromechanics V (2013)">
        <title>Genomic Characterization of the Arsenic-Tolerant Actinobacterium, &lt;i&gt;Rhodococcus erythropolis&lt;/i&gt; S43.</title>
        <authorList>
            <person name="Retamal-Morales G."/>
            <person name="Mehnert M."/>
            <person name="Schwabe R."/>
            <person name="Tischler D."/>
            <person name="Schloemann M."/>
            <person name="Levican G.J."/>
        </authorList>
    </citation>
    <scope>NUCLEOTIDE SEQUENCE [LARGE SCALE GENOMIC DNA]</scope>
    <source>
        <strain evidence="5 6">S43</strain>
    </source>
</reference>
<dbReference type="CDD" id="cd00761">
    <property type="entry name" value="Glyco_tranf_GTA_type"/>
    <property type="match status" value="1"/>
</dbReference>
<dbReference type="PANTHER" id="PTHR43630:SF1">
    <property type="entry name" value="POLY-BETA-1,6-N-ACETYL-D-GLUCOSAMINE SYNTHASE"/>
    <property type="match status" value="1"/>
</dbReference>
<keyword evidence="2" id="KW-0328">Glycosyltransferase</keyword>
<dbReference type="InterPro" id="IPR029044">
    <property type="entry name" value="Nucleotide-diphossugar_trans"/>
</dbReference>
<sequence length="285" mass="31519">MANATLSVVVPAFNESEYIETCIEALIAQGEYVDEIIVVDNNSSDNTSELIKKYQSGCPKVRLLNESRPGVVHARNKGFDAASGEIIGRIDADTIVGEGWAAAVHEFFECRDDFSGVTGLTYLYESPIAGLQRRWTNWRLGRGVQGAVRPVVAVPGSNMAMRQSAWLAVRGAVSDRTDIHEDIDLSLCMAHVRCTVGQISSMAAKVSGRRGVSSPRVYARYNRASKKTLEHHGVSNWKLTFLIAADSVLHAILWPLYRMYDKNSGQLSSRFLGRRQRARDLPVFS</sequence>
<keyword evidence="3" id="KW-0808">Transferase</keyword>
<accession>A0A5N5E7L9</accession>
<evidence type="ECO:0000256" key="1">
    <source>
        <dbReference type="ARBA" id="ARBA00006739"/>
    </source>
</evidence>
<dbReference type="RefSeq" id="WP_020969037.1">
    <property type="nucleotide sequence ID" value="NZ_AP018733.1"/>
</dbReference>
<comment type="similarity">
    <text evidence="1">Belongs to the glycosyltransferase 2 family.</text>
</comment>
<evidence type="ECO:0000256" key="2">
    <source>
        <dbReference type="ARBA" id="ARBA00022676"/>
    </source>
</evidence>
<dbReference type="Proteomes" id="UP000325576">
    <property type="component" value="Unassembled WGS sequence"/>
</dbReference>
<dbReference type="SUPFAM" id="SSF53448">
    <property type="entry name" value="Nucleotide-diphospho-sugar transferases"/>
    <property type="match status" value="1"/>
</dbReference>
<dbReference type="EMBL" id="MRBO01000230">
    <property type="protein sequence ID" value="KAB2586227.1"/>
    <property type="molecule type" value="Genomic_DNA"/>
</dbReference>
<dbReference type="AlphaFoldDB" id="A0A5N5E7L9"/>
<dbReference type="PANTHER" id="PTHR43630">
    <property type="entry name" value="POLY-BETA-1,6-N-ACETYL-D-GLUCOSAMINE SYNTHASE"/>
    <property type="match status" value="1"/>
</dbReference>
<comment type="caution">
    <text evidence="5">The sequence shown here is derived from an EMBL/GenBank/DDBJ whole genome shotgun (WGS) entry which is preliminary data.</text>
</comment>
<dbReference type="GO" id="GO:0016757">
    <property type="term" value="F:glycosyltransferase activity"/>
    <property type="evidence" value="ECO:0007669"/>
    <property type="project" value="UniProtKB-KW"/>
</dbReference>
<dbReference type="Pfam" id="PF00535">
    <property type="entry name" value="Glycos_transf_2"/>
    <property type="match status" value="1"/>
</dbReference>
<evidence type="ECO:0000313" key="5">
    <source>
        <dbReference type="EMBL" id="KAB2586227.1"/>
    </source>
</evidence>
<dbReference type="Gene3D" id="3.90.550.10">
    <property type="entry name" value="Spore Coat Polysaccharide Biosynthesis Protein SpsA, Chain A"/>
    <property type="match status" value="1"/>
</dbReference>
<proteinExistence type="inferred from homology"/>
<organism evidence="5 6">
    <name type="scientific">Rhodococcus erythropolis</name>
    <name type="common">Arthrobacter picolinophilus</name>
    <dbReference type="NCBI Taxonomy" id="1833"/>
    <lineage>
        <taxon>Bacteria</taxon>
        <taxon>Bacillati</taxon>
        <taxon>Actinomycetota</taxon>
        <taxon>Actinomycetes</taxon>
        <taxon>Mycobacteriales</taxon>
        <taxon>Nocardiaceae</taxon>
        <taxon>Rhodococcus</taxon>
        <taxon>Rhodococcus erythropolis group</taxon>
    </lineage>
</organism>
<dbReference type="InterPro" id="IPR001173">
    <property type="entry name" value="Glyco_trans_2-like"/>
</dbReference>
<feature type="domain" description="Glycosyltransferase 2-like" evidence="4">
    <location>
        <begin position="7"/>
        <end position="142"/>
    </location>
</feature>
<evidence type="ECO:0000259" key="4">
    <source>
        <dbReference type="Pfam" id="PF00535"/>
    </source>
</evidence>
<evidence type="ECO:0000256" key="3">
    <source>
        <dbReference type="ARBA" id="ARBA00022679"/>
    </source>
</evidence>
<gene>
    <name evidence="5" type="ORF">BS297_06375</name>
</gene>
<name>A0A5N5E7L9_RHOER</name>
<evidence type="ECO:0000313" key="6">
    <source>
        <dbReference type="Proteomes" id="UP000325576"/>
    </source>
</evidence>